<keyword evidence="3" id="KW-1185">Reference proteome</keyword>
<protein>
    <submittedName>
        <fullName evidence="2">Uncharacterized protein</fullName>
    </submittedName>
</protein>
<dbReference type="EMBL" id="BJHW01000001">
    <property type="protein sequence ID" value="GDY52850.1"/>
    <property type="molecule type" value="Genomic_DNA"/>
</dbReference>
<feature type="region of interest" description="Disordered" evidence="1">
    <location>
        <begin position="22"/>
        <end position="82"/>
    </location>
</feature>
<gene>
    <name evidence="2" type="ORF">SVIO_034730</name>
</gene>
<evidence type="ECO:0000256" key="1">
    <source>
        <dbReference type="SAM" id="MobiDB-lite"/>
    </source>
</evidence>
<evidence type="ECO:0000313" key="3">
    <source>
        <dbReference type="Proteomes" id="UP000301309"/>
    </source>
</evidence>
<organism evidence="2 3">
    <name type="scientific">Streptomyces violaceusniger</name>
    <dbReference type="NCBI Taxonomy" id="68280"/>
    <lineage>
        <taxon>Bacteria</taxon>
        <taxon>Bacillati</taxon>
        <taxon>Actinomycetota</taxon>
        <taxon>Actinomycetes</taxon>
        <taxon>Kitasatosporales</taxon>
        <taxon>Streptomycetaceae</taxon>
        <taxon>Streptomyces</taxon>
        <taxon>Streptomyces violaceusniger group</taxon>
    </lineage>
</organism>
<accession>A0A4D4L1V0</accession>
<reference evidence="2 3" key="1">
    <citation type="journal article" date="2020" name="Int. J. Syst. Evol. Microbiol.">
        <title>Reclassification of Streptomyces castelarensis and Streptomyces sporoclivatus as later heterotypic synonyms of Streptomyces antimycoticus.</title>
        <authorList>
            <person name="Komaki H."/>
            <person name="Tamura T."/>
        </authorList>
    </citation>
    <scope>NUCLEOTIDE SEQUENCE [LARGE SCALE GENOMIC DNA]</scope>
    <source>
        <strain evidence="2 3">NBRC 13459</strain>
    </source>
</reference>
<name>A0A4D4L1V0_STRVO</name>
<proteinExistence type="predicted"/>
<evidence type="ECO:0000313" key="2">
    <source>
        <dbReference type="EMBL" id="GDY52850.1"/>
    </source>
</evidence>
<dbReference type="AlphaFoldDB" id="A0A4D4L1V0"/>
<feature type="compositionally biased region" description="Gly residues" evidence="1">
    <location>
        <begin position="67"/>
        <end position="76"/>
    </location>
</feature>
<dbReference type="Proteomes" id="UP000301309">
    <property type="component" value="Unassembled WGS sequence"/>
</dbReference>
<comment type="caution">
    <text evidence="2">The sequence shown here is derived from an EMBL/GenBank/DDBJ whole genome shotgun (WGS) entry which is preliminary data.</text>
</comment>
<sequence length="110" mass="10700">MVGVGGGLDGAVGDDRAEVTVLGDLPGHLDGGAEPRAGHGVGGGRDTGPQQDPVGQRVARGDAVQEGGPGGGCGGGARDEGSRAAAAAAAVTALRRDMWRSVTAEEITDK</sequence>